<accession>A0A9P0F7J7</accession>
<proteinExistence type="predicted"/>
<reference evidence="1" key="1">
    <citation type="submission" date="2021-12" db="EMBL/GenBank/DDBJ databases">
        <authorList>
            <person name="King R."/>
        </authorList>
    </citation>
    <scope>NUCLEOTIDE SEQUENCE</scope>
</reference>
<gene>
    <name evidence="1" type="ORF">BEMITA_LOCUS9844</name>
</gene>
<dbReference type="Proteomes" id="UP001152759">
    <property type="component" value="Chromosome 6"/>
</dbReference>
<dbReference type="AlphaFoldDB" id="A0A9P0F7J7"/>
<evidence type="ECO:0000313" key="2">
    <source>
        <dbReference type="Proteomes" id="UP001152759"/>
    </source>
</evidence>
<name>A0A9P0F7J7_BEMTA</name>
<evidence type="ECO:0000313" key="1">
    <source>
        <dbReference type="EMBL" id="CAH0391200.1"/>
    </source>
</evidence>
<protein>
    <submittedName>
        <fullName evidence="1">Uncharacterized protein</fullName>
    </submittedName>
</protein>
<sequence length="122" mass="14000">MDRFDFRLDQNDERSLRDKMDEYDEADPCKLKISDTRSHPGFSESLAIENCQNALDTFKELVQVNDQHAHHCMEPAGPVECETLGKARYGCSFNCWVVTSNRPGYRRKHLSDVILSYKGRGG</sequence>
<keyword evidence="2" id="KW-1185">Reference proteome</keyword>
<organism evidence="1 2">
    <name type="scientific">Bemisia tabaci</name>
    <name type="common">Sweetpotato whitefly</name>
    <name type="synonym">Aleurodes tabaci</name>
    <dbReference type="NCBI Taxonomy" id="7038"/>
    <lineage>
        <taxon>Eukaryota</taxon>
        <taxon>Metazoa</taxon>
        <taxon>Ecdysozoa</taxon>
        <taxon>Arthropoda</taxon>
        <taxon>Hexapoda</taxon>
        <taxon>Insecta</taxon>
        <taxon>Pterygota</taxon>
        <taxon>Neoptera</taxon>
        <taxon>Paraneoptera</taxon>
        <taxon>Hemiptera</taxon>
        <taxon>Sternorrhyncha</taxon>
        <taxon>Aleyrodoidea</taxon>
        <taxon>Aleyrodidae</taxon>
        <taxon>Aleyrodinae</taxon>
        <taxon>Bemisia</taxon>
    </lineage>
</organism>
<dbReference type="EMBL" id="OU963867">
    <property type="protein sequence ID" value="CAH0391200.1"/>
    <property type="molecule type" value="Genomic_DNA"/>
</dbReference>